<dbReference type="AlphaFoldDB" id="A0A1S3ZXQ8"/>
<dbReference type="Pfam" id="PF14111">
    <property type="entry name" value="DUF4283"/>
    <property type="match status" value="1"/>
</dbReference>
<feature type="domain" description="DUF4283" evidence="2">
    <location>
        <begin position="28"/>
        <end position="111"/>
    </location>
</feature>
<evidence type="ECO:0000313" key="3">
    <source>
        <dbReference type="Proteomes" id="UP000790787"/>
    </source>
</evidence>
<sequence>MTLRYIPPQVVDRQPVVQLELQDVVEEEGKWNVAMIAYIIGENPGYNTMKRYIALHWLDITEPDLFLHDEGYYMIKFQSMVDMHKVFYDGPHTINNRPIIVKIWTPDFDLSQEFLADIPLWVILPKLPMSCWGSESLSKIASAIGKLLFADECTTKQTRISYARMLIEVNITKTLPTEITVMDPRGRKLQQQLAYDWKPNYCDKCQMIGHICPAQKGPKMQKNEKPKRRREQKKVTYEWRYKGPVGVETTNKVNR</sequence>
<organism evidence="3 4">
    <name type="scientific">Nicotiana tabacum</name>
    <name type="common">Common tobacco</name>
    <dbReference type="NCBI Taxonomy" id="4097"/>
    <lineage>
        <taxon>Eukaryota</taxon>
        <taxon>Viridiplantae</taxon>
        <taxon>Streptophyta</taxon>
        <taxon>Embryophyta</taxon>
        <taxon>Tracheophyta</taxon>
        <taxon>Spermatophyta</taxon>
        <taxon>Magnoliopsida</taxon>
        <taxon>eudicotyledons</taxon>
        <taxon>Gunneridae</taxon>
        <taxon>Pentapetalae</taxon>
        <taxon>asterids</taxon>
        <taxon>lamiids</taxon>
        <taxon>Solanales</taxon>
        <taxon>Solanaceae</taxon>
        <taxon>Nicotianoideae</taxon>
        <taxon>Nicotianeae</taxon>
        <taxon>Nicotiana</taxon>
    </lineage>
</organism>
<dbReference type="KEGG" id="nta:107791505"/>
<proteinExistence type="predicted"/>
<reference evidence="4" key="2">
    <citation type="submission" date="2025-08" db="UniProtKB">
        <authorList>
            <consortium name="RefSeq"/>
        </authorList>
    </citation>
    <scope>IDENTIFICATION</scope>
    <source>
        <tissue evidence="4">Leaf</tissue>
    </source>
</reference>
<dbReference type="PANTHER" id="PTHR33233">
    <property type="entry name" value="ENDONUCLEASE/EXONUCLEASE/PHOSPHATASE"/>
    <property type="match status" value="1"/>
</dbReference>
<dbReference type="OMA" id="QMIGHIC"/>
<dbReference type="PaxDb" id="4097-A0A1S3ZXQ8"/>
<dbReference type="PANTHER" id="PTHR33233:SF17">
    <property type="entry name" value="DUF4283 DOMAIN-CONTAINING PROTEIN"/>
    <property type="match status" value="1"/>
</dbReference>
<keyword evidence="3" id="KW-1185">Reference proteome</keyword>
<evidence type="ECO:0000256" key="1">
    <source>
        <dbReference type="SAM" id="MobiDB-lite"/>
    </source>
</evidence>
<gene>
    <name evidence="4" type="primary">LOC107791505</name>
</gene>
<reference evidence="3" key="1">
    <citation type="journal article" date="2014" name="Nat. Commun.">
        <title>The tobacco genome sequence and its comparison with those of tomato and potato.</title>
        <authorList>
            <person name="Sierro N."/>
            <person name="Battey J.N."/>
            <person name="Ouadi S."/>
            <person name="Bakaher N."/>
            <person name="Bovet L."/>
            <person name="Willig A."/>
            <person name="Goepfert S."/>
            <person name="Peitsch M.C."/>
            <person name="Ivanov N.V."/>
        </authorList>
    </citation>
    <scope>NUCLEOTIDE SEQUENCE [LARGE SCALE GENOMIC DNA]</scope>
</reference>
<name>A0A1S3ZXQ8_TOBAC</name>
<accession>A0A1S3ZXQ8</accession>
<feature type="region of interest" description="Disordered" evidence="1">
    <location>
        <begin position="216"/>
        <end position="236"/>
    </location>
</feature>
<dbReference type="Proteomes" id="UP000790787">
    <property type="component" value="Chromosome 4"/>
</dbReference>
<dbReference type="InterPro" id="IPR025558">
    <property type="entry name" value="DUF4283"/>
</dbReference>
<dbReference type="RefSeq" id="XP_016469076.1">
    <property type="nucleotide sequence ID" value="XM_016613590.1"/>
</dbReference>
<dbReference type="OrthoDB" id="1939300at2759"/>
<evidence type="ECO:0000259" key="2">
    <source>
        <dbReference type="Pfam" id="PF14111"/>
    </source>
</evidence>
<evidence type="ECO:0000313" key="4">
    <source>
        <dbReference type="RefSeq" id="XP_016469076.1"/>
    </source>
</evidence>
<protein>
    <submittedName>
        <fullName evidence="4">Uncharacterized protein LOC107791505</fullName>
    </submittedName>
</protein>
<dbReference type="GeneID" id="107791505"/>